<accession>A0ABR3YWT1</accession>
<sequence>MASVWSNRPAYDQVPANEGAAEEMEERKDEITMTEGRESEDHLETSSGSTTDVDTEAEAGFPFPREKARFTKSRAGGFISAALVLPTIALRLAYLCWLVATHPLRRLVGRGRSSALSEWPALFNQLGAFKVLVPSFLHPVDAATAASPRKMHPTAWLDGLRGMAAFFVVWNHLSVLWFNWHIHNGYGINEHEHWLIQLPFLRLAISGPPMVAIFFVISGYALSYKPLKLSRMGKFADAYEAIGSSTFRRWPRLFFMPVVITFICACMTYLDMYGTKGWGGVAFPSRRPPRDGTFWGQLEHWWPSVVMLIDPFSKNMNRGGRYAYDMFLWTLPVEFECSLMLFLCQACFNRIRPNVRVVFMFSLAIFAMKYVYWQYFLFLCGMLICDLQFASQEEKARSSSAVSSTSISLPSTSVFAVAAALYARARRFTSRHQTAIGIFFFILSLYILSTPEAIRGAVGTPGYKTMIKWVPQHHQKTHNTDYFWVPIGAALLVYTVDCTPVLQRIFTHRFPQYLGKISYSMYLAHGPVLFTAGHYFVRQTTKLTGLQGQVRYGLGVGLSAIPFWFVLICLADLATRTLDKWSLSLGRLLYERLSSRGPEPEAVLPRTN</sequence>
<protein>
    <recommendedName>
        <fullName evidence="3">Acyltransferase 3 domain-containing protein</fullName>
    </recommendedName>
</protein>
<feature type="transmembrane region" description="Helical" evidence="2">
    <location>
        <begin position="552"/>
        <end position="574"/>
    </location>
</feature>
<evidence type="ECO:0000256" key="1">
    <source>
        <dbReference type="SAM" id="MobiDB-lite"/>
    </source>
</evidence>
<dbReference type="PANTHER" id="PTHR23028">
    <property type="entry name" value="ACETYLTRANSFERASE"/>
    <property type="match status" value="1"/>
</dbReference>
<evidence type="ECO:0000313" key="5">
    <source>
        <dbReference type="Proteomes" id="UP001583186"/>
    </source>
</evidence>
<keyword evidence="5" id="KW-1185">Reference proteome</keyword>
<feature type="transmembrane region" description="Helical" evidence="2">
    <location>
        <begin position="253"/>
        <end position="270"/>
    </location>
</feature>
<evidence type="ECO:0000259" key="3">
    <source>
        <dbReference type="Pfam" id="PF01757"/>
    </source>
</evidence>
<proteinExistence type="predicted"/>
<feature type="transmembrane region" description="Helical" evidence="2">
    <location>
        <begin position="78"/>
        <end position="100"/>
    </location>
</feature>
<dbReference type="InterPro" id="IPR002656">
    <property type="entry name" value="Acyl_transf_3_dom"/>
</dbReference>
<feature type="region of interest" description="Disordered" evidence="1">
    <location>
        <begin position="1"/>
        <end position="60"/>
    </location>
</feature>
<gene>
    <name evidence="4" type="ORF">Sste5346_007095</name>
</gene>
<dbReference type="EMBL" id="JAWCUI010000045">
    <property type="protein sequence ID" value="KAL1892357.1"/>
    <property type="molecule type" value="Genomic_DNA"/>
</dbReference>
<organism evidence="4 5">
    <name type="scientific">Sporothrix stenoceras</name>
    <dbReference type="NCBI Taxonomy" id="5173"/>
    <lineage>
        <taxon>Eukaryota</taxon>
        <taxon>Fungi</taxon>
        <taxon>Dikarya</taxon>
        <taxon>Ascomycota</taxon>
        <taxon>Pezizomycotina</taxon>
        <taxon>Sordariomycetes</taxon>
        <taxon>Sordariomycetidae</taxon>
        <taxon>Ophiostomatales</taxon>
        <taxon>Ophiostomataceae</taxon>
        <taxon>Sporothrix</taxon>
    </lineage>
</organism>
<feature type="transmembrane region" description="Helical" evidence="2">
    <location>
        <begin position="401"/>
        <end position="423"/>
    </location>
</feature>
<dbReference type="InterPro" id="IPR050879">
    <property type="entry name" value="Acyltransferase_3"/>
</dbReference>
<dbReference type="Proteomes" id="UP001583186">
    <property type="component" value="Unassembled WGS sequence"/>
</dbReference>
<dbReference type="PANTHER" id="PTHR23028:SF134">
    <property type="entry name" value="PUTATIVE (AFU_ORTHOLOGUE AFUA_4G08520)-RELATED"/>
    <property type="match status" value="1"/>
</dbReference>
<keyword evidence="2" id="KW-0812">Transmembrane</keyword>
<name>A0ABR3YWT1_9PEZI</name>
<feature type="transmembrane region" description="Helical" evidence="2">
    <location>
        <begin position="435"/>
        <end position="454"/>
    </location>
</feature>
<keyword evidence="2" id="KW-0472">Membrane</keyword>
<feature type="compositionally biased region" description="Basic and acidic residues" evidence="1">
    <location>
        <begin position="25"/>
        <end position="44"/>
    </location>
</feature>
<feature type="transmembrane region" description="Helical" evidence="2">
    <location>
        <begin position="519"/>
        <end position="537"/>
    </location>
</feature>
<feature type="transmembrane region" description="Helical" evidence="2">
    <location>
        <begin position="483"/>
        <end position="507"/>
    </location>
</feature>
<feature type="transmembrane region" description="Helical" evidence="2">
    <location>
        <begin position="326"/>
        <end position="349"/>
    </location>
</feature>
<evidence type="ECO:0000256" key="2">
    <source>
        <dbReference type="SAM" id="Phobius"/>
    </source>
</evidence>
<keyword evidence="2" id="KW-1133">Transmembrane helix</keyword>
<evidence type="ECO:0000313" key="4">
    <source>
        <dbReference type="EMBL" id="KAL1892357.1"/>
    </source>
</evidence>
<feature type="transmembrane region" description="Helical" evidence="2">
    <location>
        <begin position="200"/>
        <end position="222"/>
    </location>
</feature>
<dbReference type="Pfam" id="PF01757">
    <property type="entry name" value="Acyl_transf_3"/>
    <property type="match status" value="1"/>
</dbReference>
<reference evidence="4 5" key="1">
    <citation type="journal article" date="2024" name="IMA Fungus">
        <title>IMA Genome - F19 : A genome assembly and annotation guide to empower mycologists, including annotated draft genome sequences of Ceratocystis pirilliformis, Diaporthe australafricana, Fusarium ophioides, Paecilomyces lecythidis, and Sporothrix stenoceras.</title>
        <authorList>
            <person name="Aylward J."/>
            <person name="Wilson A.M."/>
            <person name="Visagie C.M."/>
            <person name="Spraker J."/>
            <person name="Barnes I."/>
            <person name="Buitendag C."/>
            <person name="Ceriani C."/>
            <person name="Del Mar Angel L."/>
            <person name="du Plessis D."/>
            <person name="Fuchs T."/>
            <person name="Gasser K."/>
            <person name="Kramer D."/>
            <person name="Li W."/>
            <person name="Munsamy K."/>
            <person name="Piso A."/>
            <person name="Price J.L."/>
            <person name="Sonnekus B."/>
            <person name="Thomas C."/>
            <person name="van der Nest A."/>
            <person name="van Dijk A."/>
            <person name="van Heerden A."/>
            <person name="van Vuuren N."/>
            <person name="Yilmaz N."/>
            <person name="Duong T.A."/>
            <person name="van der Merwe N.A."/>
            <person name="Wingfield M.J."/>
            <person name="Wingfield B.D."/>
        </authorList>
    </citation>
    <scope>NUCLEOTIDE SEQUENCE [LARGE SCALE GENOMIC DNA]</scope>
    <source>
        <strain evidence="4 5">CMW 5346</strain>
    </source>
</reference>
<comment type="caution">
    <text evidence="4">The sequence shown here is derived from an EMBL/GenBank/DDBJ whole genome shotgun (WGS) entry which is preliminary data.</text>
</comment>
<feature type="domain" description="Acyltransferase 3" evidence="3">
    <location>
        <begin position="155"/>
        <end position="568"/>
    </location>
</feature>
<feature type="transmembrane region" description="Helical" evidence="2">
    <location>
        <begin position="159"/>
        <end position="180"/>
    </location>
</feature>